<reference evidence="2 3" key="1">
    <citation type="journal article" date="2025" name="Microbiol. Resour. Announc.">
        <title>Draft genome sequences for Neonectria magnoliae and Neonectria punicea, canker pathogens of Liriodendron tulipifera and Acer saccharum in West Virginia.</title>
        <authorList>
            <person name="Petronek H.M."/>
            <person name="Kasson M.T."/>
            <person name="Metheny A.M."/>
            <person name="Stauder C.M."/>
            <person name="Lovett B."/>
            <person name="Lynch S.C."/>
            <person name="Garnas J.R."/>
            <person name="Kasson L.R."/>
            <person name="Stajich J.E."/>
        </authorList>
    </citation>
    <scope>NUCLEOTIDE SEQUENCE [LARGE SCALE GENOMIC DNA]</scope>
    <source>
        <strain evidence="2 3">NRRL 64651</strain>
    </source>
</reference>
<comment type="caution">
    <text evidence="2">The sequence shown here is derived from an EMBL/GenBank/DDBJ whole genome shotgun (WGS) entry which is preliminary data.</text>
</comment>
<name>A0ABR1I0C9_9HYPO</name>
<dbReference type="EMBL" id="JAZAVK010000059">
    <property type="protein sequence ID" value="KAK7426983.1"/>
    <property type="molecule type" value="Genomic_DNA"/>
</dbReference>
<organism evidence="2 3">
    <name type="scientific">Neonectria magnoliae</name>
    <dbReference type="NCBI Taxonomy" id="2732573"/>
    <lineage>
        <taxon>Eukaryota</taxon>
        <taxon>Fungi</taxon>
        <taxon>Dikarya</taxon>
        <taxon>Ascomycota</taxon>
        <taxon>Pezizomycotina</taxon>
        <taxon>Sordariomycetes</taxon>
        <taxon>Hypocreomycetidae</taxon>
        <taxon>Hypocreales</taxon>
        <taxon>Nectriaceae</taxon>
        <taxon>Neonectria</taxon>
    </lineage>
</organism>
<feature type="compositionally biased region" description="Low complexity" evidence="1">
    <location>
        <begin position="334"/>
        <end position="355"/>
    </location>
</feature>
<feature type="region of interest" description="Disordered" evidence="1">
    <location>
        <begin position="393"/>
        <end position="465"/>
    </location>
</feature>
<feature type="region of interest" description="Disordered" evidence="1">
    <location>
        <begin position="322"/>
        <end position="362"/>
    </location>
</feature>
<dbReference type="PANTHER" id="PTHR38049:SF2">
    <property type="entry name" value="RICIN B LECTIN DOMAIN-CONTAINING PROTEIN"/>
    <property type="match status" value="1"/>
</dbReference>
<keyword evidence="3" id="KW-1185">Reference proteome</keyword>
<accession>A0ABR1I0C9</accession>
<evidence type="ECO:0000313" key="2">
    <source>
        <dbReference type="EMBL" id="KAK7426983.1"/>
    </source>
</evidence>
<dbReference type="PANTHER" id="PTHR38049">
    <property type="entry name" value="RICIN B LECTIN DOMAIN-CONTAINING PROTEIN"/>
    <property type="match status" value="1"/>
</dbReference>
<dbReference type="Proteomes" id="UP001498421">
    <property type="component" value="Unassembled WGS sequence"/>
</dbReference>
<gene>
    <name evidence="2" type="ORF">QQZ08_006581</name>
</gene>
<feature type="compositionally biased region" description="Polar residues" evidence="1">
    <location>
        <begin position="412"/>
        <end position="439"/>
    </location>
</feature>
<evidence type="ECO:0000256" key="1">
    <source>
        <dbReference type="SAM" id="MobiDB-lite"/>
    </source>
</evidence>
<proteinExistence type="predicted"/>
<feature type="compositionally biased region" description="Polar residues" evidence="1">
    <location>
        <begin position="393"/>
        <end position="404"/>
    </location>
</feature>
<evidence type="ECO:0000313" key="3">
    <source>
        <dbReference type="Proteomes" id="UP001498421"/>
    </source>
</evidence>
<sequence>MSPRASSSSPSPSPSPDSSSSDPDSPSNFTSSSSSSSSSTSNPQTILQELFGSQCKQQLLDEIDKLKAAVQKDDPQAVIMSIPMLLALTICPAMLGTQEAIRQSQSKSKREEHRSRRCNLAVSCVKPSIRSRDINNKLIVLKDNKLYIANEHPLYNHDSKNNVSKGYPLSGYFLPYPDSTYEGLVTTISDDPPMLNWIYVDKKTYEVKYGVRADAQDNLTGPFDCTKQDRRMTLQGWEGFCAVEELPGIWSLFFDVDDNGLKGKIPMGTRILEVELTRREKKEPRPEPDVKVPTTLEEKWKAHKAETKEADHDREAFLATGAQPGTIPVPTDPTPAANATPTTNVTAPADATPTAKDPPEVEPDAIKEKTEALSEAMRRLGLDVGLVPTTDAPSVITNHSSTWSGARKVHDGNSSGDSVTAASSVSGRHNDNASVSNVSDDGVYKKPYVEDATAPPPPPPATTAI</sequence>
<feature type="compositionally biased region" description="Pro residues" evidence="1">
    <location>
        <begin position="454"/>
        <end position="465"/>
    </location>
</feature>
<protein>
    <submittedName>
        <fullName evidence="2">Uncharacterized protein</fullName>
    </submittedName>
</protein>
<feature type="region of interest" description="Disordered" evidence="1">
    <location>
        <begin position="1"/>
        <end position="43"/>
    </location>
</feature>